<dbReference type="InterPro" id="IPR020904">
    <property type="entry name" value="Sc_DH/Rdtase_CS"/>
</dbReference>
<comment type="similarity">
    <text evidence="1">Belongs to the short-chain dehydrogenases/reductases (SDR) family.</text>
</comment>
<dbReference type="Proteomes" id="UP000031057">
    <property type="component" value="Unassembled WGS sequence"/>
</dbReference>
<keyword evidence="3" id="KW-1185">Reference proteome</keyword>
<comment type="caution">
    <text evidence="2">The sequence shown here is derived from an EMBL/GenBank/DDBJ whole genome shotgun (WGS) entry which is preliminary data.</text>
</comment>
<dbReference type="EMBL" id="JTDI01000011">
    <property type="protein sequence ID" value="KHK88960.1"/>
    <property type="molecule type" value="Genomic_DNA"/>
</dbReference>
<evidence type="ECO:0008006" key="4">
    <source>
        <dbReference type="Google" id="ProtNLM"/>
    </source>
</evidence>
<dbReference type="Pfam" id="PF13561">
    <property type="entry name" value="adh_short_C2"/>
    <property type="match status" value="1"/>
</dbReference>
<gene>
    <name evidence="2" type="ORF">LK12_22975</name>
</gene>
<protein>
    <recommendedName>
        <fullName evidence="4">3-oxoacyl-ACP reductase</fullName>
    </recommendedName>
</protein>
<evidence type="ECO:0000313" key="2">
    <source>
        <dbReference type="EMBL" id="KHK88960.1"/>
    </source>
</evidence>
<dbReference type="PRINTS" id="PR00081">
    <property type="entry name" value="GDHRDH"/>
</dbReference>
<dbReference type="STRING" id="1348853.LK12_22975"/>
<dbReference type="SUPFAM" id="SSF51735">
    <property type="entry name" value="NAD(P)-binding Rossmann-fold domains"/>
    <property type="match status" value="1"/>
</dbReference>
<dbReference type="Gene3D" id="3.40.50.720">
    <property type="entry name" value="NAD(P)-binding Rossmann-like Domain"/>
    <property type="match status" value="1"/>
</dbReference>
<reference evidence="2 3" key="1">
    <citation type="submission" date="2014-10" db="EMBL/GenBank/DDBJ databases">
        <title>Genome sequence of Novosphingobium malaysiense MUSC 273(T).</title>
        <authorList>
            <person name="Lee L.-H."/>
        </authorList>
    </citation>
    <scope>NUCLEOTIDE SEQUENCE [LARGE SCALE GENOMIC DNA]</scope>
    <source>
        <strain evidence="2 3">MUSC 273</strain>
    </source>
</reference>
<dbReference type="PANTHER" id="PTHR43975">
    <property type="entry name" value="ZGC:101858"/>
    <property type="match status" value="1"/>
</dbReference>
<dbReference type="PANTHER" id="PTHR43975:SF2">
    <property type="entry name" value="EG:BACR7A4.14 PROTEIN-RELATED"/>
    <property type="match status" value="1"/>
</dbReference>
<accession>A0A0B1ZEL6</accession>
<dbReference type="PRINTS" id="PR00080">
    <property type="entry name" value="SDRFAMILY"/>
</dbReference>
<name>A0A0B1ZEL6_9SPHN</name>
<dbReference type="InterPro" id="IPR002347">
    <property type="entry name" value="SDR_fam"/>
</dbReference>
<evidence type="ECO:0000313" key="3">
    <source>
        <dbReference type="Proteomes" id="UP000031057"/>
    </source>
</evidence>
<dbReference type="CDD" id="cd05233">
    <property type="entry name" value="SDR_c"/>
    <property type="match status" value="1"/>
</dbReference>
<sequence>MDFDGCKVIVTGGSSGIGLAVVDLFVERGAKVVSVGRSQEKLAAQADRLGAPLITHACDVGVQEEAEAMLEQSVARLGGLDILINNAGVGGVLKRVGELDPADWRATMAVNCDSVFWISRLALPHLIESKGCIVNTASLAGMAANHSFTTYNVSKHALIALTQCMALDYAADGVRVNCISPGYVATDLNRLAPPQLGEAFIERTPMGRAADPGEIAEAILFLASSKASYISGHNLVVDGAMMASAGLPNVPKIIAGLMKG</sequence>
<dbReference type="InterPro" id="IPR036291">
    <property type="entry name" value="NAD(P)-bd_dom_sf"/>
</dbReference>
<organism evidence="2 3">
    <name type="scientific">Novosphingobium malaysiense</name>
    <dbReference type="NCBI Taxonomy" id="1348853"/>
    <lineage>
        <taxon>Bacteria</taxon>
        <taxon>Pseudomonadati</taxon>
        <taxon>Pseudomonadota</taxon>
        <taxon>Alphaproteobacteria</taxon>
        <taxon>Sphingomonadales</taxon>
        <taxon>Sphingomonadaceae</taxon>
        <taxon>Novosphingobium</taxon>
    </lineage>
</organism>
<dbReference type="NCBIfam" id="NF005559">
    <property type="entry name" value="PRK07231.1"/>
    <property type="match status" value="1"/>
</dbReference>
<evidence type="ECO:0000256" key="1">
    <source>
        <dbReference type="ARBA" id="ARBA00006484"/>
    </source>
</evidence>
<proteinExistence type="inferred from homology"/>
<dbReference type="FunFam" id="3.40.50.720:FF:000084">
    <property type="entry name" value="Short-chain dehydrogenase reductase"/>
    <property type="match status" value="1"/>
</dbReference>
<dbReference type="AlphaFoldDB" id="A0A0B1ZEL6"/>
<dbReference type="PROSITE" id="PS00061">
    <property type="entry name" value="ADH_SHORT"/>
    <property type="match status" value="1"/>
</dbReference>